<gene>
    <name evidence="1" type="ORF">LCGC14_1422210</name>
</gene>
<organism evidence="1">
    <name type="scientific">marine sediment metagenome</name>
    <dbReference type="NCBI Taxonomy" id="412755"/>
    <lineage>
        <taxon>unclassified sequences</taxon>
        <taxon>metagenomes</taxon>
        <taxon>ecological metagenomes</taxon>
    </lineage>
</organism>
<proteinExistence type="predicted"/>
<evidence type="ECO:0000313" key="1">
    <source>
        <dbReference type="EMBL" id="KKM72273.1"/>
    </source>
</evidence>
<comment type="caution">
    <text evidence="1">The sequence shown here is derived from an EMBL/GenBank/DDBJ whole genome shotgun (WGS) entry which is preliminary data.</text>
</comment>
<reference evidence="1" key="1">
    <citation type="journal article" date="2015" name="Nature">
        <title>Complex archaea that bridge the gap between prokaryotes and eukaryotes.</title>
        <authorList>
            <person name="Spang A."/>
            <person name="Saw J.H."/>
            <person name="Jorgensen S.L."/>
            <person name="Zaremba-Niedzwiedzka K."/>
            <person name="Martijn J."/>
            <person name="Lind A.E."/>
            <person name="van Eijk R."/>
            <person name="Schleper C."/>
            <person name="Guy L."/>
            <person name="Ettema T.J."/>
        </authorList>
    </citation>
    <scope>NUCLEOTIDE SEQUENCE</scope>
</reference>
<dbReference type="EMBL" id="LAZR01009501">
    <property type="protein sequence ID" value="KKM72273.1"/>
    <property type="molecule type" value="Genomic_DNA"/>
</dbReference>
<sequence>MKWRTSMDRPIRPDEAAAHKKETIPSVVIEVFNDLICENYRNGYVTILQNEVVKRLVDAGLDRTCIFDRGWLDIEGMFRAAGWQVMYDKPGYNESYEAKWVFQKS</sequence>
<dbReference type="AlphaFoldDB" id="A0A0F9JRM2"/>
<protein>
    <submittedName>
        <fullName evidence="1">Uncharacterized protein</fullName>
    </submittedName>
</protein>
<name>A0A0F9JRM2_9ZZZZ</name>
<accession>A0A0F9JRM2</accession>